<feature type="transmembrane region" description="Helical" evidence="8">
    <location>
        <begin position="187"/>
        <end position="212"/>
    </location>
</feature>
<keyword evidence="3" id="KW-0378">Hydrolase</keyword>
<accession>A0ABN9M9W6</accession>
<evidence type="ECO:0000256" key="5">
    <source>
        <dbReference type="ARBA" id="ARBA00022989"/>
    </source>
</evidence>
<comment type="caution">
    <text evidence="9">The sequence shown here is derived from an EMBL/GenBank/DDBJ whole genome shotgun (WGS) entry which is preliminary data.</text>
</comment>
<keyword evidence="6" id="KW-0443">Lipid metabolism</keyword>
<proteinExistence type="inferred from homology"/>
<keyword evidence="5 8" id="KW-1133">Transmembrane helix</keyword>
<dbReference type="InterPro" id="IPR046401">
    <property type="entry name" value="FITM1/2"/>
</dbReference>
<dbReference type="HAMAP" id="MF_03230">
    <property type="entry name" value="FITM2"/>
    <property type="match status" value="1"/>
</dbReference>
<dbReference type="EMBL" id="CAUEEQ010054605">
    <property type="protein sequence ID" value="CAJ0962223.1"/>
    <property type="molecule type" value="Genomic_DNA"/>
</dbReference>
<evidence type="ECO:0000256" key="4">
    <source>
        <dbReference type="ARBA" id="ARBA00022824"/>
    </source>
</evidence>
<organism evidence="9 10">
    <name type="scientific">Ranitomeya imitator</name>
    <name type="common">mimic poison frog</name>
    <dbReference type="NCBI Taxonomy" id="111125"/>
    <lineage>
        <taxon>Eukaryota</taxon>
        <taxon>Metazoa</taxon>
        <taxon>Chordata</taxon>
        <taxon>Craniata</taxon>
        <taxon>Vertebrata</taxon>
        <taxon>Euteleostomi</taxon>
        <taxon>Amphibia</taxon>
        <taxon>Batrachia</taxon>
        <taxon>Anura</taxon>
        <taxon>Neobatrachia</taxon>
        <taxon>Hyloidea</taxon>
        <taxon>Dendrobatidae</taxon>
        <taxon>Dendrobatinae</taxon>
        <taxon>Ranitomeya</taxon>
    </lineage>
</organism>
<evidence type="ECO:0000256" key="6">
    <source>
        <dbReference type="ARBA" id="ARBA00023098"/>
    </source>
</evidence>
<protein>
    <recommendedName>
        <fullName evidence="11">Fat storage-inducing transmembrane protein 2</fullName>
    </recommendedName>
</protein>
<dbReference type="Pfam" id="PF10261">
    <property type="entry name" value="FIT"/>
    <property type="match status" value="1"/>
</dbReference>
<evidence type="ECO:0000256" key="3">
    <source>
        <dbReference type="ARBA" id="ARBA00022801"/>
    </source>
</evidence>
<dbReference type="PANTHER" id="PTHR23129:SF1">
    <property type="entry name" value="ACYL-COENZYME A DIPHOSPHATASE FITM2"/>
    <property type="match status" value="1"/>
</dbReference>
<dbReference type="InterPro" id="IPR019388">
    <property type="entry name" value="FIT"/>
</dbReference>
<keyword evidence="7 8" id="KW-0472">Membrane</keyword>
<feature type="transmembrane region" description="Helical" evidence="8">
    <location>
        <begin position="156"/>
        <end position="175"/>
    </location>
</feature>
<evidence type="ECO:0000256" key="8">
    <source>
        <dbReference type="SAM" id="Phobius"/>
    </source>
</evidence>
<evidence type="ECO:0000313" key="10">
    <source>
        <dbReference type="Proteomes" id="UP001176940"/>
    </source>
</evidence>
<evidence type="ECO:0000256" key="2">
    <source>
        <dbReference type="ARBA" id="ARBA00022692"/>
    </source>
</evidence>
<evidence type="ECO:0000256" key="1">
    <source>
        <dbReference type="ARBA" id="ARBA00004477"/>
    </source>
</evidence>
<keyword evidence="2 8" id="KW-0812">Transmembrane</keyword>
<name>A0ABN9M9W6_9NEOB</name>
<feature type="transmembrane region" description="Helical" evidence="8">
    <location>
        <begin position="93"/>
        <end position="113"/>
    </location>
</feature>
<gene>
    <name evidence="9" type="ORF">RIMI_LOCUS18126927</name>
</gene>
<dbReference type="PANTHER" id="PTHR23129">
    <property type="entry name" value="ACYL-COENZYME A DIPHOSPHATASE FITM2"/>
    <property type="match status" value="1"/>
</dbReference>
<keyword evidence="10" id="KW-1185">Reference proteome</keyword>
<dbReference type="Proteomes" id="UP001176940">
    <property type="component" value="Unassembled WGS sequence"/>
</dbReference>
<sequence>MEQMEALASWLRRRCFNDNLRRHAAWGLALISLVGSLVKEQWPLADSYFNNKKNVLNVFCEGLLGMDVPLPFAVHRFDSYVATRSLSAVFRRLSALLVGTMIWFTCTNIFMVIENATGTCYNSSAVLEIRADYTDKRSCIASGGFWDGFDISGHSFLLPYCALMILEEAAVLHFVRLDKSWQKHLINVLTLSLAFLLSVWIFMFGCTALYFHDFLQKFLGTSFGILAWYVTYRRWYLVPYSPGPPLRFTTKEGKRGYNK</sequence>
<keyword evidence="4" id="KW-0256">Endoplasmic reticulum</keyword>
<reference evidence="9" key="1">
    <citation type="submission" date="2023-07" db="EMBL/GenBank/DDBJ databases">
        <authorList>
            <person name="Stuckert A."/>
        </authorList>
    </citation>
    <scope>NUCLEOTIDE SEQUENCE</scope>
</reference>
<evidence type="ECO:0000256" key="7">
    <source>
        <dbReference type="ARBA" id="ARBA00023136"/>
    </source>
</evidence>
<evidence type="ECO:0000313" key="9">
    <source>
        <dbReference type="EMBL" id="CAJ0962223.1"/>
    </source>
</evidence>
<evidence type="ECO:0008006" key="11">
    <source>
        <dbReference type="Google" id="ProtNLM"/>
    </source>
</evidence>
<comment type="subcellular location">
    <subcellularLocation>
        <location evidence="1">Endoplasmic reticulum membrane</location>
        <topology evidence="1">Multi-pass membrane protein</topology>
    </subcellularLocation>
</comment>